<dbReference type="KEGG" id="llh:I41_55580"/>
<keyword evidence="3" id="KW-1185">Reference proteome</keyword>
<keyword evidence="1" id="KW-0812">Transmembrane</keyword>
<proteinExistence type="predicted"/>
<organism evidence="2 3">
    <name type="scientific">Lacipirellula limnantheis</name>
    <dbReference type="NCBI Taxonomy" id="2528024"/>
    <lineage>
        <taxon>Bacteria</taxon>
        <taxon>Pseudomonadati</taxon>
        <taxon>Planctomycetota</taxon>
        <taxon>Planctomycetia</taxon>
        <taxon>Pirellulales</taxon>
        <taxon>Lacipirellulaceae</taxon>
        <taxon>Lacipirellula</taxon>
    </lineage>
</organism>
<evidence type="ECO:0000313" key="3">
    <source>
        <dbReference type="Proteomes" id="UP000317909"/>
    </source>
</evidence>
<dbReference type="EMBL" id="CP036339">
    <property type="protein sequence ID" value="QDT76308.1"/>
    <property type="molecule type" value="Genomic_DNA"/>
</dbReference>
<dbReference type="Proteomes" id="UP000317909">
    <property type="component" value="Chromosome"/>
</dbReference>
<evidence type="ECO:0000313" key="2">
    <source>
        <dbReference type="EMBL" id="QDT76308.1"/>
    </source>
</evidence>
<dbReference type="OrthoDB" id="290400at2"/>
<feature type="transmembrane region" description="Helical" evidence="1">
    <location>
        <begin position="15"/>
        <end position="35"/>
    </location>
</feature>
<evidence type="ECO:0000256" key="1">
    <source>
        <dbReference type="SAM" id="Phobius"/>
    </source>
</evidence>
<keyword evidence="1" id="KW-1133">Transmembrane helix</keyword>
<sequence>MISLLQSIISIPVPFNMVTIAVLAGSTAGICGSLFTQIRKFACHRAELNFKRDLLDRGLTADEVEQIVQAHGSANDALATASSKMGCTTR</sequence>
<dbReference type="RefSeq" id="WP_145436177.1">
    <property type="nucleotide sequence ID" value="NZ_CP036339.1"/>
</dbReference>
<dbReference type="AlphaFoldDB" id="A0A517U6P7"/>
<gene>
    <name evidence="2" type="ORF">I41_55580</name>
</gene>
<reference evidence="2 3" key="1">
    <citation type="submission" date="2019-02" db="EMBL/GenBank/DDBJ databases">
        <title>Deep-cultivation of Planctomycetes and their phenomic and genomic characterization uncovers novel biology.</title>
        <authorList>
            <person name="Wiegand S."/>
            <person name="Jogler M."/>
            <person name="Boedeker C."/>
            <person name="Pinto D."/>
            <person name="Vollmers J."/>
            <person name="Rivas-Marin E."/>
            <person name="Kohn T."/>
            <person name="Peeters S.H."/>
            <person name="Heuer A."/>
            <person name="Rast P."/>
            <person name="Oberbeckmann S."/>
            <person name="Bunk B."/>
            <person name="Jeske O."/>
            <person name="Meyerdierks A."/>
            <person name="Storesund J.E."/>
            <person name="Kallscheuer N."/>
            <person name="Luecker S."/>
            <person name="Lage O.M."/>
            <person name="Pohl T."/>
            <person name="Merkel B.J."/>
            <person name="Hornburger P."/>
            <person name="Mueller R.-W."/>
            <person name="Bruemmer F."/>
            <person name="Labrenz M."/>
            <person name="Spormann A.M."/>
            <person name="Op den Camp H."/>
            <person name="Overmann J."/>
            <person name="Amann R."/>
            <person name="Jetten M.S.M."/>
            <person name="Mascher T."/>
            <person name="Medema M.H."/>
            <person name="Devos D.P."/>
            <person name="Kaster A.-K."/>
            <person name="Ovreas L."/>
            <person name="Rohde M."/>
            <person name="Galperin M.Y."/>
            <person name="Jogler C."/>
        </authorList>
    </citation>
    <scope>NUCLEOTIDE SEQUENCE [LARGE SCALE GENOMIC DNA]</scope>
    <source>
        <strain evidence="2 3">I41</strain>
    </source>
</reference>
<name>A0A517U6P7_9BACT</name>
<keyword evidence="1" id="KW-0472">Membrane</keyword>
<accession>A0A517U6P7</accession>
<protein>
    <submittedName>
        <fullName evidence="2">Uncharacterized protein</fullName>
    </submittedName>
</protein>